<gene>
    <name evidence="4" type="ORF">AMOR_44110</name>
</gene>
<accession>A0ABM7X0T1</accession>
<dbReference type="EMBL" id="AP025591">
    <property type="protein sequence ID" value="BDG05415.1"/>
    <property type="molecule type" value="Genomic_DNA"/>
</dbReference>
<feature type="region of interest" description="Disordered" evidence="1">
    <location>
        <begin position="317"/>
        <end position="348"/>
    </location>
</feature>
<evidence type="ECO:0000313" key="5">
    <source>
        <dbReference type="Proteomes" id="UP001162891"/>
    </source>
</evidence>
<keyword evidence="5" id="KW-1185">Reference proteome</keyword>
<dbReference type="Pfam" id="PF04187">
    <property type="entry name" value="Cofac_haem_bdg"/>
    <property type="match status" value="1"/>
</dbReference>
<feature type="signal peptide" evidence="2">
    <location>
        <begin position="1"/>
        <end position="24"/>
    </location>
</feature>
<keyword evidence="2" id="KW-0732">Signal</keyword>
<name>A0ABM7X0T1_9BACT</name>
<dbReference type="InterPro" id="IPR007314">
    <property type="entry name" value="Cofac_haem-bd_dom"/>
</dbReference>
<evidence type="ECO:0000313" key="4">
    <source>
        <dbReference type="EMBL" id="BDG05415.1"/>
    </source>
</evidence>
<feature type="chain" id="PRO_5046493268" description="Haem-binding uptake Tiki superfamily ChaN domain-containing protein" evidence="2">
    <location>
        <begin position="25"/>
        <end position="348"/>
    </location>
</feature>
<feature type="domain" description="Haem-binding uptake Tiki superfamily ChaN" evidence="3">
    <location>
        <begin position="65"/>
        <end position="270"/>
    </location>
</feature>
<dbReference type="Proteomes" id="UP001162891">
    <property type="component" value="Chromosome"/>
</dbReference>
<dbReference type="SUPFAM" id="SSF159501">
    <property type="entry name" value="EreA/ChaN-like"/>
    <property type="match status" value="1"/>
</dbReference>
<dbReference type="Gene3D" id="3.40.50.11550">
    <property type="match status" value="2"/>
</dbReference>
<dbReference type="PROSITE" id="PS51257">
    <property type="entry name" value="PROKAR_LIPOPROTEIN"/>
    <property type="match status" value="1"/>
</dbReference>
<organism evidence="4 5">
    <name type="scientific">Anaeromyxobacter oryzae</name>
    <dbReference type="NCBI Taxonomy" id="2918170"/>
    <lineage>
        <taxon>Bacteria</taxon>
        <taxon>Pseudomonadati</taxon>
        <taxon>Myxococcota</taxon>
        <taxon>Myxococcia</taxon>
        <taxon>Myxococcales</taxon>
        <taxon>Cystobacterineae</taxon>
        <taxon>Anaeromyxobacteraceae</taxon>
        <taxon>Anaeromyxobacter</taxon>
    </lineage>
</organism>
<protein>
    <recommendedName>
        <fullName evidence="3">Haem-binding uptake Tiki superfamily ChaN domain-containing protein</fullName>
    </recommendedName>
</protein>
<reference evidence="5" key="1">
    <citation type="journal article" date="2022" name="Int. J. Syst. Evol. Microbiol.">
        <title>Anaeromyxobacter oryzae sp. nov., Anaeromyxobacter diazotrophicus sp. nov. and Anaeromyxobacter paludicola sp. nov., isolated from paddy soils.</title>
        <authorList>
            <person name="Itoh H."/>
            <person name="Xu Z."/>
            <person name="Mise K."/>
            <person name="Masuda Y."/>
            <person name="Ushijima N."/>
            <person name="Hayakawa C."/>
            <person name="Shiratori Y."/>
            <person name="Senoo K."/>
        </authorList>
    </citation>
    <scope>NUCLEOTIDE SEQUENCE [LARGE SCALE GENOMIC DNA]</scope>
    <source>
        <strain evidence="5">Red232</strain>
    </source>
</reference>
<dbReference type="CDD" id="cd14727">
    <property type="entry name" value="ChanN-like"/>
    <property type="match status" value="1"/>
</dbReference>
<sequence length="348" mass="37024">MPRRAPPTALLLAALVAACAPSRAMLVSQPLAPGRGWLSPLHQDHPLAGKIWDVRGQRFVDEATLVAALAGARTVLLGETHDNADHHVLQARLVRALDGAGRTPAVAFEMLSVEQQPTIDAALAVPQPTADALAAAVQWDRSGWPEFEMYRPVFVAAVDAKLRVIGANLPRKDVRRVVMDGEKALPPAVAARIAKLGPPSPAEREALRKEMEEAHCGELPETQMDPMILGQRARDAQMAESVLAAGAPGGAVLVCGSQHARLDRGVPAYLAGEGGPVVSLAFREVTPDHRAPAEYAEDDEHGALPFDFVVFTPGAEREDPCEGLRAKMRSRKSAPQGKPAPAEPPKAP</sequence>
<evidence type="ECO:0000259" key="3">
    <source>
        <dbReference type="Pfam" id="PF04187"/>
    </source>
</evidence>
<evidence type="ECO:0000256" key="2">
    <source>
        <dbReference type="SAM" id="SignalP"/>
    </source>
</evidence>
<proteinExistence type="predicted"/>
<evidence type="ECO:0000256" key="1">
    <source>
        <dbReference type="SAM" id="MobiDB-lite"/>
    </source>
</evidence>
<dbReference type="RefSeq" id="WP_248354235.1">
    <property type="nucleotide sequence ID" value="NZ_AP025591.1"/>
</dbReference>